<comment type="caution">
    <text evidence="9">The sequence shown here is derived from an EMBL/GenBank/DDBJ whole genome shotgun (WGS) entry which is preliminary data.</text>
</comment>
<keyword evidence="4" id="KW-0862">Zinc</keyword>
<keyword evidence="2" id="KW-0645">Protease</keyword>
<comment type="similarity">
    <text evidence="1">Belongs to the peptidase M16 family.</text>
</comment>
<dbReference type="InterPro" id="IPR007863">
    <property type="entry name" value="Peptidase_M16_C"/>
</dbReference>
<dbReference type="InterPro" id="IPR011249">
    <property type="entry name" value="Metalloenz_LuxS/M16"/>
</dbReference>
<organism evidence="9 10">
    <name type="scientific">Veronia nyctiphanis</name>
    <dbReference type="NCBI Taxonomy" id="1278244"/>
    <lineage>
        <taxon>Bacteria</taxon>
        <taxon>Pseudomonadati</taxon>
        <taxon>Pseudomonadota</taxon>
        <taxon>Gammaproteobacteria</taxon>
        <taxon>Vibrionales</taxon>
        <taxon>Vibrionaceae</taxon>
        <taxon>Veronia</taxon>
    </lineage>
</organism>
<keyword evidence="5" id="KW-0482">Metalloprotease</keyword>
<evidence type="ECO:0000256" key="5">
    <source>
        <dbReference type="ARBA" id="ARBA00023049"/>
    </source>
</evidence>
<dbReference type="GO" id="GO:0008237">
    <property type="term" value="F:metallopeptidase activity"/>
    <property type="evidence" value="ECO:0007669"/>
    <property type="project" value="UniProtKB-KW"/>
</dbReference>
<feature type="domain" description="Peptidase M16 C-terminal" evidence="8">
    <location>
        <begin position="655"/>
        <end position="830"/>
    </location>
</feature>
<feature type="compositionally biased region" description="Basic and acidic residues" evidence="6">
    <location>
        <begin position="453"/>
        <end position="474"/>
    </location>
</feature>
<dbReference type="PANTHER" id="PTHR43690">
    <property type="entry name" value="NARDILYSIN"/>
    <property type="match status" value="1"/>
</dbReference>
<dbReference type="RefSeq" id="WP_129124032.1">
    <property type="nucleotide sequence ID" value="NZ_PEIB01000041.1"/>
</dbReference>
<evidence type="ECO:0000256" key="3">
    <source>
        <dbReference type="ARBA" id="ARBA00022801"/>
    </source>
</evidence>
<evidence type="ECO:0000313" key="10">
    <source>
        <dbReference type="Proteomes" id="UP000290287"/>
    </source>
</evidence>
<feature type="region of interest" description="Disordered" evidence="6">
    <location>
        <begin position="453"/>
        <end position="480"/>
    </location>
</feature>
<dbReference type="InterPro" id="IPR050626">
    <property type="entry name" value="Peptidase_M16"/>
</dbReference>
<keyword evidence="10" id="KW-1185">Reference proteome</keyword>
<accession>A0A4Q0YM42</accession>
<dbReference type="InterPro" id="IPR011765">
    <property type="entry name" value="Pept_M16_N"/>
</dbReference>
<evidence type="ECO:0000256" key="4">
    <source>
        <dbReference type="ARBA" id="ARBA00022833"/>
    </source>
</evidence>
<protein>
    <submittedName>
        <fullName evidence="9">Peptidase M16</fullName>
    </submittedName>
</protein>
<feature type="domain" description="Peptidase M16 C-terminal" evidence="8">
    <location>
        <begin position="195"/>
        <end position="368"/>
    </location>
</feature>
<evidence type="ECO:0000256" key="6">
    <source>
        <dbReference type="SAM" id="MobiDB-lite"/>
    </source>
</evidence>
<dbReference type="Pfam" id="PF00675">
    <property type="entry name" value="Peptidase_M16"/>
    <property type="match status" value="2"/>
</dbReference>
<dbReference type="GO" id="GO:0046872">
    <property type="term" value="F:metal ion binding"/>
    <property type="evidence" value="ECO:0007669"/>
    <property type="project" value="InterPro"/>
</dbReference>
<dbReference type="GO" id="GO:0006508">
    <property type="term" value="P:proteolysis"/>
    <property type="evidence" value="ECO:0007669"/>
    <property type="project" value="UniProtKB-KW"/>
</dbReference>
<dbReference type="Proteomes" id="UP000290287">
    <property type="component" value="Unassembled WGS sequence"/>
</dbReference>
<proteinExistence type="inferred from homology"/>
<gene>
    <name evidence="9" type="ORF">CS022_21765</name>
</gene>
<keyword evidence="3" id="KW-0378">Hydrolase</keyword>
<dbReference type="SUPFAM" id="SSF63411">
    <property type="entry name" value="LuxS/MPP-like metallohydrolase"/>
    <property type="match status" value="4"/>
</dbReference>
<evidence type="ECO:0000259" key="7">
    <source>
        <dbReference type="Pfam" id="PF00675"/>
    </source>
</evidence>
<dbReference type="Gene3D" id="3.30.830.10">
    <property type="entry name" value="Metalloenzyme, LuxS/M16 peptidase-like"/>
    <property type="match status" value="4"/>
</dbReference>
<evidence type="ECO:0000259" key="8">
    <source>
        <dbReference type="Pfam" id="PF05193"/>
    </source>
</evidence>
<dbReference type="AlphaFoldDB" id="A0A4Q0YM42"/>
<evidence type="ECO:0000256" key="2">
    <source>
        <dbReference type="ARBA" id="ARBA00022670"/>
    </source>
</evidence>
<dbReference type="EMBL" id="PEIB01000041">
    <property type="protein sequence ID" value="RXJ71064.1"/>
    <property type="molecule type" value="Genomic_DNA"/>
</dbReference>
<feature type="domain" description="Peptidase M16 N-terminal" evidence="7">
    <location>
        <begin position="507"/>
        <end position="641"/>
    </location>
</feature>
<evidence type="ECO:0000256" key="1">
    <source>
        <dbReference type="ARBA" id="ARBA00007261"/>
    </source>
</evidence>
<name>A0A4Q0YM42_9GAMM</name>
<evidence type="ECO:0000313" key="9">
    <source>
        <dbReference type="EMBL" id="RXJ71064.1"/>
    </source>
</evidence>
<dbReference type="OrthoDB" id="9811314at2"/>
<sequence length="925" mass="102938">MPPIEIPEGINFIEQGGKRGSEPAISYQKYQLDNGLTLLLHEDHSDPLVHLDVTYHVGSAREEAGRSGFAHFFEHMMFQGSKHVGDQQHIKLVTEAGGSLNGTTNRDRTNYYEIVPANQLEKMLWLESDRMGFLLEAVSKRKFEIQRATVKNEKAQNFENRPYGMVSEKIAEALYPSGHPYSHPTIGYIEDLNQVDVDDLKAFFLRWYGPNNATLTIGGDIDVAQTLKWVKKYFGDIPPGPVVEKQPPQPVTLPHDVYLTLEDKVQQPMLVLTWPTANPSASERFPLDMLTSVIGQGRNSLLYQQLVKTGKVLSVGVNQDCGELACSIQLYALGNQGQNLKEIYKEVMDVLAQLNERGISNDDLSLVKGGAESSAVFSLQSVSGKVSQLASNEVFYDQPNRLGWWLDSIENVTTQRVERAFEQYIWQKPAVILSVVPEGESMLAVNEPSEISRDVHPRHDQQPVGHRETPETFDRSVIPPEGKPVFGRVPSVYSASLSNGMQVIGTESRETPTITLELLLPAGGLREPDGQQGLAELTAAMVEEGSIKSSGENIEAKLDRLGSYVGLRANREYTVLTISTLKKHLYPTLRIAVDLLSEPKFSEEDFARNKRQMLEGLAFAQKSAKSLADSARREVFYKNAQHRISPGGNISTVSSLTLDNVKAFYKAHYTPKGARAVIVGDITEKHALSLMNRLSFWNGSEGNVLAEPEYKTFNGQRIWLKDNPGATQSIVQFVRKGMPYDATGEMFKTQLANFNLGGNFNGRINQNLREDKGYTYGASGYVFGNQYSGLILFQAEVRRDVTGKAIQEFIYELDRMAADGVTEQELTFMRKSIAQGDALDYETPSQKAGLLANLQKYGLSTDYKQRQQEIVSTVTAQELNALAKRWFTPDDCQIIVVGDAATIMSQLEKTGIPVTRLLDEISTGE</sequence>
<reference evidence="9 10" key="1">
    <citation type="submission" date="2017-10" db="EMBL/GenBank/DDBJ databases">
        <title>Nyctiphanis sp. nov., isolated from the stomach of the euphausiid Nyctiphanes simplex (Hansen, 1911) in the Gulf of California.</title>
        <authorList>
            <person name="Gomez-Gil B."/>
            <person name="Aguilar-Mendez M."/>
            <person name="Lopez-Cortes A."/>
            <person name="Gomez-Gutierrez J."/>
            <person name="Roque A."/>
            <person name="Lang E."/>
            <person name="Gonzalez-Castillo A."/>
        </authorList>
    </citation>
    <scope>NUCLEOTIDE SEQUENCE [LARGE SCALE GENOMIC DNA]</scope>
    <source>
        <strain evidence="9 10">CAIM 600</strain>
    </source>
</reference>
<dbReference type="Pfam" id="PF05193">
    <property type="entry name" value="Peptidase_M16_C"/>
    <property type="match status" value="2"/>
</dbReference>
<dbReference type="PANTHER" id="PTHR43690:SF35">
    <property type="entry name" value="NON-CATALYTIC MEMBER OF PEPTIDASE SUBFAMILY M16B-RELATED"/>
    <property type="match status" value="1"/>
</dbReference>
<feature type="domain" description="Peptidase M16 N-terminal" evidence="7">
    <location>
        <begin position="39"/>
        <end position="175"/>
    </location>
</feature>